<gene>
    <name evidence="1" type="ORF">O181_046497</name>
</gene>
<accession>A0A9Q3DRD2</accession>
<dbReference type="Gene3D" id="1.20.1250.20">
    <property type="entry name" value="MFS general substrate transporter like domains"/>
    <property type="match status" value="1"/>
</dbReference>
<organism evidence="1 2">
    <name type="scientific">Austropuccinia psidii MF-1</name>
    <dbReference type="NCBI Taxonomy" id="1389203"/>
    <lineage>
        <taxon>Eukaryota</taxon>
        <taxon>Fungi</taxon>
        <taxon>Dikarya</taxon>
        <taxon>Basidiomycota</taxon>
        <taxon>Pucciniomycotina</taxon>
        <taxon>Pucciniomycetes</taxon>
        <taxon>Pucciniales</taxon>
        <taxon>Sphaerophragmiaceae</taxon>
        <taxon>Austropuccinia</taxon>
    </lineage>
</organism>
<dbReference type="InterPro" id="IPR036259">
    <property type="entry name" value="MFS_trans_sf"/>
</dbReference>
<sequence length="86" mass="9060">MSLTTPSPSYMGFRGKSLNRAVAGLAGMGFLLFGYDQGVMGGLLTLPSFVSVFPEMDTVSPHLSSAQKEKNSTVQGVAIALYEIGK</sequence>
<dbReference type="OrthoDB" id="6612291at2759"/>
<dbReference type="Proteomes" id="UP000765509">
    <property type="component" value="Unassembled WGS sequence"/>
</dbReference>
<name>A0A9Q3DRD2_9BASI</name>
<reference evidence="1" key="1">
    <citation type="submission" date="2021-03" db="EMBL/GenBank/DDBJ databases">
        <title>Draft genome sequence of rust myrtle Austropuccinia psidii MF-1, a brazilian biotype.</title>
        <authorList>
            <person name="Quecine M.C."/>
            <person name="Pachon D.M.R."/>
            <person name="Bonatelli M.L."/>
            <person name="Correr F.H."/>
            <person name="Franceschini L.M."/>
            <person name="Leite T.F."/>
            <person name="Margarido G.R.A."/>
            <person name="Almeida C.A."/>
            <person name="Ferrarezi J.A."/>
            <person name="Labate C.A."/>
        </authorList>
    </citation>
    <scope>NUCLEOTIDE SEQUENCE</scope>
    <source>
        <strain evidence="1">MF-1</strain>
    </source>
</reference>
<evidence type="ECO:0000313" key="2">
    <source>
        <dbReference type="Proteomes" id="UP000765509"/>
    </source>
</evidence>
<protein>
    <recommendedName>
        <fullName evidence="3">Major facilitator superfamily (MFS) profile domain-containing protein</fullName>
    </recommendedName>
</protein>
<dbReference type="EMBL" id="AVOT02019301">
    <property type="protein sequence ID" value="MBW0506782.1"/>
    <property type="molecule type" value="Genomic_DNA"/>
</dbReference>
<evidence type="ECO:0000313" key="1">
    <source>
        <dbReference type="EMBL" id="MBW0506782.1"/>
    </source>
</evidence>
<dbReference type="AlphaFoldDB" id="A0A9Q3DRD2"/>
<proteinExistence type="predicted"/>
<keyword evidence="2" id="KW-1185">Reference proteome</keyword>
<evidence type="ECO:0008006" key="3">
    <source>
        <dbReference type="Google" id="ProtNLM"/>
    </source>
</evidence>
<comment type="caution">
    <text evidence="1">The sequence shown here is derived from an EMBL/GenBank/DDBJ whole genome shotgun (WGS) entry which is preliminary data.</text>
</comment>